<evidence type="ECO:0000313" key="3">
    <source>
        <dbReference type="Proteomes" id="UP000076154"/>
    </source>
</evidence>
<dbReference type="STRING" id="39966.A0A369KC18"/>
<sequence>MALGRLVHYAFDAVLLSTVVAGVRRSSGLSPDASAISNPTVRSVAESFLGAGETVFNVIQSTAVNSSYFKKDPRPPT</sequence>
<accession>A0A369KC18</accession>
<dbReference type="Proteomes" id="UP000076154">
    <property type="component" value="Unassembled WGS sequence"/>
</dbReference>
<dbReference type="PANTHER" id="PTHR28075:SF3">
    <property type="entry name" value="DUF1748-DOMAIN-CONTAINING PROTEIN"/>
    <property type="match status" value="1"/>
</dbReference>
<proteinExistence type="predicted"/>
<keyword evidence="3" id="KW-1185">Reference proteome</keyword>
<dbReference type="OrthoDB" id="16824at2759"/>
<comment type="caution">
    <text evidence="2">The sequence shown here is derived from an EMBL/GenBank/DDBJ whole genome shotgun (WGS) entry which is preliminary data.</text>
</comment>
<dbReference type="AlphaFoldDB" id="A0A369KC18"/>
<protein>
    <recommendedName>
        <fullName evidence="4">DUF1748-domain-containing protein</fullName>
    </recommendedName>
</protein>
<dbReference type="EMBL" id="LUEZ02000002">
    <property type="protein sequence ID" value="RDB30990.1"/>
    <property type="molecule type" value="Genomic_DNA"/>
</dbReference>
<dbReference type="InParanoid" id="A0A369KC18"/>
<reference evidence="2" key="1">
    <citation type="submission" date="2018-04" db="EMBL/GenBank/DDBJ databases">
        <title>Whole genome sequencing of Hypsizygus marmoreus.</title>
        <authorList>
            <person name="Choi I.-G."/>
            <person name="Min B."/>
            <person name="Kim J.-G."/>
            <person name="Kim S."/>
            <person name="Oh Y.-L."/>
            <person name="Kong W.-S."/>
            <person name="Park H."/>
            <person name="Jeong J."/>
            <person name="Song E.-S."/>
        </authorList>
    </citation>
    <scope>NUCLEOTIDE SEQUENCE [LARGE SCALE GENOMIC DNA]</scope>
    <source>
        <strain evidence="2">51987-8</strain>
    </source>
</reference>
<evidence type="ECO:0000256" key="1">
    <source>
        <dbReference type="SAM" id="SignalP"/>
    </source>
</evidence>
<keyword evidence="1" id="KW-0732">Signal</keyword>
<organism evidence="2 3">
    <name type="scientific">Hypsizygus marmoreus</name>
    <name type="common">White beech mushroom</name>
    <name type="synonym">Agaricus marmoreus</name>
    <dbReference type="NCBI Taxonomy" id="39966"/>
    <lineage>
        <taxon>Eukaryota</taxon>
        <taxon>Fungi</taxon>
        <taxon>Dikarya</taxon>
        <taxon>Basidiomycota</taxon>
        <taxon>Agaricomycotina</taxon>
        <taxon>Agaricomycetes</taxon>
        <taxon>Agaricomycetidae</taxon>
        <taxon>Agaricales</taxon>
        <taxon>Tricholomatineae</taxon>
        <taxon>Lyophyllaceae</taxon>
        <taxon>Hypsizygus</taxon>
    </lineage>
</organism>
<dbReference type="InterPro" id="IPR013726">
    <property type="entry name" value="Mitofissin"/>
</dbReference>
<feature type="signal peptide" evidence="1">
    <location>
        <begin position="1"/>
        <end position="22"/>
    </location>
</feature>
<gene>
    <name evidence="2" type="ORF">Hypma_000115</name>
</gene>
<evidence type="ECO:0008006" key="4">
    <source>
        <dbReference type="Google" id="ProtNLM"/>
    </source>
</evidence>
<name>A0A369KC18_HYPMA</name>
<feature type="chain" id="PRO_5017050846" description="DUF1748-domain-containing protein" evidence="1">
    <location>
        <begin position="23"/>
        <end position="77"/>
    </location>
</feature>
<evidence type="ECO:0000313" key="2">
    <source>
        <dbReference type="EMBL" id="RDB30990.1"/>
    </source>
</evidence>
<dbReference type="GO" id="GO:0005737">
    <property type="term" value="C:cytoplasm"/>
    <property type="evidence" value="ECO:0007669"/>
    <property type="project" value="TreeGrafter"/>
</dbReference>
<dbReference type="Pfam" id="PF08520">
    <property type="entry name" value="Mitofissin"/>
    <property type="match status" value="1"/>
</dbReference>
<dbReference type="PANTHER" id="PTHR28075">
    <property type="entry name" value="CHROMOSOME 16, WHOLE GENOME SHOTGUN SEQUENCE"/>
    <property type="match status" value="1"/>
</dbReference>